<dbReference type="GO" id="GO:1990904">
    <property type="term" value="C:ribonucleoprotein complex"/>
    <property type="evidence" value="ECO:0007669"/>
    <property type="project" value="TreeGrafter"/>
</dbReference>
<dbReference type="GO" id="GO:0005524">
    <property type="term" value="F:ATP binding"/>
    <property type="evidence" value="ECO:0007669"/>
    <property type="project" value="UniProtKB-KW"/>
</dbReference>
<dbReference type="PROSITE" id="PS51194">
    <property type="entry name" value="HELICASE_CTER"/>
    <property type="match status" value="1"/>
</dbReference>
<dbReference type="Gene3D" id="3.30.160.20">
    <property type="match status" value="2"/>
</dbReference>
<evidence type="ECO:0000256" key="5">
    <source>
        <dbReference type="ARBA" id="ARBA00022806"/>
    </source>
</evidence>
<dbReference type="GO" id="GO:0043138">
    <property type="term" value="F:3'-5' DNA helicase activity"/>
    <property type="evidence" value="ECO:0007669"/>
    <property type="project" value="TreeGrafter"/>
</dbReference>
<dbReference type="EMBL" id="KL363303">
    <property type="protein sequence ID" value="KFD48115.1"/>
    <property type="molecule type" value="Genomic_DNA"/>
</dbReference>
<evidence type="ECO:0000256" key="2">
    <source>
        <dbReference type="ARBA" id="ARBA00012552"/>
    </source>
</evidence>
<organism evidence="11 13">
    <name type="scientific">Trichuris suis</name>
    <name type="common">pig whipworm</name>
    <dbReference type="NCBI Taxonomy" id="68888"/>
    <lineage>
        <taxon>Eukaryota</taxon>
        <taxon>Metazoa</taxon>
        <taxon>Ecdysozoa</taxon>
        <taxon>Nematoda</taxon>
        <taxon>Enoplea</taxon>
        <taxon>Dorylaimia</taxon>
        <taxon>Trichinellida</taxon>
        <taxon>Trichuridae</taxon>
        <taxon>Trichuris</taxon>
    </lineage>
</organism>
<keyword evidence="5" id="KW-0347">Helicase</keyword>
<proteinExistence type="inferred from homology"/>
<dbReference type="PANTHER" id="PTHR18934">
    <property type="entry name" value="ATP-DEPENDENT RNA HELICASE"/>
    <property type="match status" value="1"/>
</dbReference>
<dbReference type="PROSITE" id="PS51192">
    <property type="entry name" value="HELICASE_ATP_BIND_1"/>
    <property type="match status" value="1"/>
</dbReference>
<dbReference type="GO" id="GO:0050684">
    <property type="term" value="P:regulation of mRNA processing"/>
    <property type="evidence" value="ECO:0007669"/>
    <property type="project" value="TreeGrafter"/>
</dbReference>
<dbReference type="GO" id="GO:0005730">
    <property type="term" value="C:nucleolus"/>
    <property type="evidence" value="ECO:0007669"/>
    <property type="project" value="TreeGrafter"/>
</dbReference>
<evidence type="ECO:0000259" key="9">
    <source>
        <dbReference type="PROSITE" id="PS51192"/>
    </source>
</evidence>
<evidence type="ECO:0000256" key="1">
    <source>
        <dbReference type="ARBA" id="ARBA00008792"/>
    </source>
</evidence>
<dbReference type="InterPro" id="IPR011545">
    <property type="entry name" value="DEAD/DEAH_box_helicase_dom"/>
</dbReference>
<dbReference type="InterPro" id="IPR001650">
    <property type="entry name" value="Helicase_C-like"/>
</dbReference>
<dbReference type="Pfam" id="PF00271">
    <property type="entry name" value="Helicase_C"/>
    <property type="match status" value="1"/>
</dbReference>
<evidence type="ECO:0000313" key="11">
    <source>
        <dbReference type="EMBL" id="KFD48115.1"/>
    </source>
</evidence>
<dbReference type="CDD" id="cd18791">
    <property type="entry name" value="SF2_C_RHA"/>
    <property type="match status" value="1"/>
</dbReference>
<dbReference type="PANTHER" id="PTHR18934:SF119">
    <property type="entry name" value="ATP-DEPENDENT RNA HELICASE A"/>
    <property type="match status" value="1"/>
</dbReference>
<dbReference type="InterPro" id="IPR007502">
    <property type="entry name" value="Helicase-assoc_dom"/>
</dbReference>
<feature type="domain" description="DRBM" evidence="8">
    <location>
        <begin position="3"/>
        <end position="71"/>
    </location>
</feature>
<name>A0A085LT19_9BILA</name>
<dbReference type="CDD" id="cd19855">
    <property type="entry name" value="DSRM_DHX9_rpt2"/>
    <property type="match status" value="1"/>
</dbReference>
<dbReference type="SMART" id="SM00847">
    <property type="entry name" value="HA2"/>
    <property type="match status" value="1"/>
</dbReference>
<evidence type="ECO:0000256" key="4">
    <source>
        <dbReference type="ARBA" id="ARBA00022801"/>
    </source>
</evidence>
<feature type="domain" description="Helicase ATP-binding" evidence="9">
    <location>
        <begin position="364"/>
        <end position="530"/>
    </location>
</feature>
<dbReference type="GO" id="GO:0003725">
    <property type="term" value="F:double-stranded RNA binding"/>
    <property type="evidence" value="ECO:0007669"/>
    <property type="project" value="InterPro"/>
</dbReference>
<dbReference type="SUPFAM" id="SSF52540">
    <property type="entry name" value="P-loop containing nucleoside triphosphate hydrolases"/>
    <property type="match status" value="1"/>
</dbReference>
<dbReference type="EMBL" id="KL367610">
    <property type="protein sequence ID" value="KFD61804.1"/>
    <property type="molecule type" value="Genomic_DNA"/>
</dbReference>
<dbReference type="AlphaFoldDB" id="A0A085LT19"/>
<evidence type="ECO:0000313" key="13">
    <source>
        <dbReference type="Proteomes" id="UP000030764"/>
    </source>
</evidence>
<dbReference type="InterPro" id="IPR011709">
    <property type="entry name" value="DEAD-box_helicase_OB_fold"/>
</dbReference>
<reference evidence="11 13" key="1">
    <citation type="journal article" date="2014" name="Nat. Genet.">
        <title>Genome and transcriptome of the porcine whipworm Trichuris suis.</title>
        <authorList>
            <person name="Jex A.R."/>
            <person name="Nejsum P."/>
            <person name="Schwarz E.M."/>
            <person name="Hu L."/>
            <person name="Young N.D."/>
            <person name="Hall R.S."/>
            <person name="Korhonen P.K."/>
            <person name="Liao S."/>
            <person name="Thamsborg S."/>
            <person name="Xia J."/>
            <person name="Xu P."/>
            <person name="Wang S."/>
            <person name="Scheerlinck J.P."/>
            <person name="Hofmann A."/>
            <person name="Sternberg P.W."/>
            <person name="Wang J."/>
            <person name="Gasser R.B."/>
        </authorList>
    </citation>
    <scope>NUCLEOTIDE SEQUENCE [LARGE SCALE GENOMIC DNA]</scope>
    <source>
        <strain evidence="12">DCEP-RM93F</strain>
        <strain evidence="11">DCEP-RM93M</strain>
    </source>
</reference>
<dbReference type="SMART" id="SM00487">
    <property type="entry name" value="DEXDc"/>
    <property type="match status" value="1"/>
</dbReference>
<accession>A0A085LT19</accession>
<dbReference type="FunFam" id="3.30.160.20:FF:000028">
    <property type="entry name" value="ATP-dependent RNA helicase A"/>
    <property type="match status" value="1"/>
</dbReference>
<dbReference type="Pfam" id="PF00270">
    <property type="entry name" value="DEAD"/>
    <property type="match status" value="1"/>
</dbReference>
<dbReference type="Pfam" id="PF00035">
    <property type="entry name" value="dsrm"/>
    <property type="match status" value="1"/>
</dbReference>
<dbReference type="InterPro" id="IPR027417">
    <property type="entry name" value="P-loop_NTPase"/>
</dbReference>
<dbReference type="InterPro" id="IPR014001">
    <property type="entry name" value="Helicase_ATP-bd"/>
</dbReference>
<keyword evidence="4" id="KW-0378">Hydrolase</keyword>
<keyword evidence="3" id="KW-0547">Nucleotide-binding</keyword>
<dbReference type="FunFam" id="3.40.50.300:FF:000284">
    <property type="entry name" value="probable ATP-dependent RNA helicase YTHDC2"/>
    <property type="match status" value="1"/>
</dbReference>
<dbReference type="GO" id="GO:0003724">
    <property type="term" value="F:RNA helicase activity"/>
    <property type="evidence" value="ECO:0007669"/>
    <property type="project" value="UniProtKB-EC"/>
</dbReference>
<feature type="domain" description="DRBM" evidence="8">
    <location>
        <begin position="147"/>
        <end position="220"/>
    </location>
</feature>
<keyword evidence="13" id="KW-1185">Reference proteome</keyword>
<comment type="similarity">
    <text evidence="1">Belongs to the DEAD box helicase family. DEAH subfamily.</text>
</comment>
<evidence type="ECO:0000313" key="12">
    <source>
        <dbReference type="EMBL" id="KFD61804.1"/>
    </source>
</evidence>
<dbReference type="PROSITE" id="PS50137">
    <property type="entry name" value="DS_RBD"/>
    <property type="match status" value="2"/>
</dbReference>
<dbReference type="Pfam" id="PF04408">
    <property type="entry name" value="WHD_HA2"/>
    <property type="match status" value="1"/>
</dbReference>
<dbReference type="Gene3D" id="3.40.50.300">
    <property type="entry name" value="P-loop containing nucleotide triphosphate hydrolases"/>
    <property type="match status" value="2"/>
</dbReference>
<dbReference type="Proteomes" id="UP000030764">
    <property type="component" value="Unassembled WGS sequence"/>
</dbReference>
<dbReference type="SMART" id="SM00358">
    <property type="entry name" value="DSRM"/>
    <property type="match status" value="2"/>
</dbReference>
<evidence type="ECO:0000259" key="10">
    <source>
        <dbReference type="PROSITE" id="PS51194"/>
    </source>
</evidence>
<dbReference type="InterPro" id="IPR048333">
    <property type="entry name" value="HA2_WH"/>
</dbReference>
<sequence length="1146" mass="128420">MAEVKAILNQWAAKRCIKPQYDMKAVLGDNGLQFHCDLTLSGFDHVSYGCSTNKKAAMTTAARDFCAFLLRTKNMDISMFPASMREDLGAGNSSSSAPDTTTASTELVANNSEVAKCSENTDGSAGITTLKKTTEVQEDCGGWTLENSKQCLNQFVQTYKLANFAYEYKLSGPSHRIEFVAEASLPVPELNMTISASGKGFSKKQASAYCAMSLVHQLYNLGVIKKFEEATQKKKLEIPVYDVFVPPPLERDISDYLTTEGVNYVEATPGLSESISLIADVDDDSSLPVVDHLINSIRWSPPIMNFNPWTGKQIEDGNWSTMTLEQISAYLFAQRFSRETSESYKLMLKARNELPVFSSKEKILDAIHNNSATLIVGETGCGKTTQICQYILDSMLDNGKGACCNIIVTQPRRISAITVAERVATERGEKLGQSVGYNVRFDSHFPSPYGSIMFCTVGVLLRRMENGLQGVSHIIVDEVHERDIDTDFLLIILRDLLAVYPDLRVILMSATVDTSLFEEYFSGCATVHIDGRLFSVTRYFLEDAVQITNFVIDEAMEDSFVDDKAILSESTNVENLNLIVSDSYPESVRKTVAMMPENDSNFELIRAIIVHQVVQGVKGSILVFLPGWNVIITLQRFLETRLADAGIKCVLLPLHSQLPKENQFQVFDPVPPGFTKIILATNIAESSVTISDVVMVIDSCKVKLKKYTSYNNMVHYVTTWASKSNLQQRCGRAGRCQPGICFHLCSKARFERLDQYAEPEMLRSPLHETVLALKLLGLGSSVNFLSKAMQPPPLDAVCEAEMVLRDIGALNKDAQLTALGRILAHLPIDPVFGKTIVLGTIFSIGDIMCSIAALSSFIEPYIVPLHQKRLSESQKANYGIQSEKDFCRSYRVNAPLLRTIFEATHQLKTLLQNFGFLPELLQMHRVYVNGLDCRLDLMTSLLIAAYYPNVCWHYGKRRVLTLENTTALIHKHSVNCESQNVQFPSPFFVFSEKMRTGTVACRQLSMITHLQLLLFGARSVELCDDLVILDNWLKLRMSPIVAAKIVALRRCVNRLVTRMVTANGVFCHFTEADRNLVQILTRLSAMHLGYAPEFLPVPRRQFAEFGQMPFDERKRMWRRATKRARFNMPRSRAGRRYHYGPAFYPA</sequence>
<evidence type="ECO:0000256" key="6">
    <source>
        <dbReference type="ARBA" id="ARBA00022840"/>
    </source>
</evidence>
<dbReference type="InterPro" id="IPR002464">
    <property type="entry name" value="DNA/RNA_helicase_DEAH_CS"/>
</dbReference>
<dbReference type="PROSITE" id="PS00690">
    <property type="entry name" value="DEAH_ATP_HELICASE"/>
    <property type="match status" value="1"/>
</dbReference>
<dbReference type="Gene3D" id="1.20.120.1080">
    <property type="match status" value="1"/>
</dbReference>
<dbReference type="GO" id="GO:0045944">
    <property type="term" value="P:positive regulation of transcription by RNA polymerase II"/>
    <property type="evidence" value="ECO:0007669"/>
    <property type="project" value="TreeGrafter"/>
</dbReference>
<dbReference type="EC" id="3.6.4.13" evidence="2"/>
<dbReference type="GO" id="GO:0016887">
    <property type="term" value="F:ATP hydrolysis activity"/>
    <property type="evidence" value="ECO:0007669"/>
    <property type="project" value="TreeGrafter"/>
</dbReference>
<dbReference type="SUPFAM" id="SSF54768">
    <property type="entry name" value="dsRNA-binding domain-like"/>
    <property type="match status" value="2"/>
</dbReference>
<dbReference type="Proteomes" id="UP000030758">
    <property type="component" value="Unassembled WGS sequence"/>
</dbReference>
<evidence type="ECO:0000256" key="7">
    <source>
        <dbReference type="PROSITE-ProRule" id="PRU00266"/>
    </source>
</evidence>
<dbReference type="InterPro" id="IPR014720">
    <property type="entry name" value="dsRBD_dom"/>
</dbReference>
<dbReference type="InterPro" id="IPR044446">
    <property type="entry name" value="DHX9_DSRM_2"/>
</dbReference>
<dbReference type="SMART" id="SM00490">
    <property type="entry name" value="HELICc"/>
    <property type="match status" value="1"/>
</dbReference>
<evidence type="ECO:0000259" key="8">
    <source>
        <dbReference type="PROSITE" id="PS50137"/>
    </source>
</evidence>
<dbReference type="Pfam" id="PF07717">
    <property type="entry name" value="OB_NTP_bind"/>
    <property type="match status" value="1"/>
</dbReference>
<gene>
    <name evidence="11" type="ORF">M513_10996</name>
    <name evidence="12" type="ORF">M514_10996</name>
</gene>
<feature type="domain" description="Helicase C-terminal" evidence="10">
    <location>
        <begin position="609"/>
        <end position="777"/>
    </location>
</feature>
<protein>
    <recommendedName>
        <fullName evidence="2">RNA helicase</fullName>
        <ecNumber evidence="2">3.6.4.13</ecNumber>
    </recommendedName>
</protein>
<keyword evidence="7" id="KW-0694">RNA-binding</keyword>
<keyword evidence="6" id="KW-0067">ATP-binding</keyword>
<evidence type="ECO:0000256" key="3">
    <source>
        <dbReference type="ARBA" id="ARBA00022741"/>
    </source>
</evidence>